<dbReference type="Proteomes" id="UP000314985">
    <property type="component" value="Chromosome 3"/>
</dbReference>
<dbReference type="InterPro" id="IPR029512">
    <property type="entry name" value="CCDC154"/>
</dbReference>
<dbReference type="Ensembl" id="ENSSSCT00070003241.1">
    <property type="protein sequence ID" value="ENSSSCP00070002682.1"/>
    <property type="gene ID" value="ENSSSCG00070001647.1"/>
</dbReference>
<dbReference type="Proteomes" id="UP000694725">
    <property type="component" value="Unplaced"/>
</dbReference>
<dbReference type="Ensembl" id="ENSSSCT00050108611.1">
    <property type="protein sequence ID" value="ENSSSCP00050048248.1"/>
    <property type="gene ID" value="ENSSSCG00050078737.1"/>
</dbReference>
<reference evidence="3 4" key="1">
    <citation type="submission" date="2017-08" db="EMBL/GenBank/DDBJ databases">
        <title>USMARCv1.0.</title>
        <authorList>
            <person name="Hannum G.I."/>
            <person name="Koren S."/>
            <person name="Schroeder S.G."/>
            <person name="Chin S.C."/>
            <person name="Nonneman D.J."/>
            <person name="Becker S.A."/>
            <person name="Rosen B.D."/>
            <person name="Bickhart D.M."/>
            <person name="Putnam N.H."/>
            <person name="Green R.E."/>
            <person name="Tuggle C.K."/>
            <person name="Liu H."/>
            <person name="Rohrer G.A."/>
            <person name="Warr A."/>
            <person name="Hall R."/>
            <person name="Kim K."/>
            <person name="Hume D.A."/>
            <person name="Talbot R."/>
            <person name="Chow W."/>
            <person name="Howe K."/>
            <person name="Schwartz A.S."/>
            <person name="Watson M."/>
            <person name="Archibald A.L."/>
            <person name="Phillippy A.M."/>
            <person name="Smith T.P.L."/>
        </authorList>
    </citation>
    <scope>NUCLEOTIDE SEQUENCE [LARGE SCALE GENOMIC DNA]</scope>
</reference>
<dbReference type="Ensembl" id="ENSSSCT00055061640.1">
    <property type="protein sequence ID" value="ENSSSCP00055049484.1"/>
    <property type="gene ID" value="ENSSSCG00055030883.1"/>
</dbReference>
<dbReference type="Proteomes" id="UP000694722">
    <property type="component" value="Unplaced"/>
</dbReference>
<feature type="coiled-coil region" evidence="1">
    <location>
        <begin position="1"/>
        <end position="64"/>
    </location>
</feature>
<dbReference type="Pfam" id="PF15450">
    <property type="entry name" value="CCDC154"/>
    <property type="match status" value="1"/>
</dbReference>
<feature type="coiled-coil region" evidence="1">
    <location>
        <begin position="295"/>
        <end position="333"/>
    </location>
</feature>
<dbReference type="Ensembl" id="ENSSSCT00035074213.1">
    <property type="protein sequence ID" value="ENSSSCP00035030105.1"/>
    <property type="gene ID" value="ENSSSCG00035055628.1"/>
</dbReference>
<feature type="compositionally biased region" description="Polar residues" evidence="2">
    <location>
        <begin position="514"/>
        <end position="524"/>
    </location>
</feature>
<accession>A0A4X1SJR6</accession>
<sequence length="524" mass="60030">MQALDRRLVEVREALTHIRRKQALQDSERKAAEQEAGLRLAELTERLKQEAREWEVACRALQKSQEAAGQRVDVEVARMQAQMTKLGEEMSLRFLKREAKLCGFLQKSFLALEKRMKASDSARLRAESSLRQELESRWQQLHERDEERMQALRGHCQEECHLLEQCRGLDKAVVQLTEFVQQNQASLNRVLLAEQKAWAAKGHLENSRAGELAAYLQENLAATQMAGELAQREIRSALELLQEKSQALEVSVTELVRQVKDMSDHFLALSWRLDLQEQTLSLKLQEAHSEWEAAEQRSRADLAQWREEAEAHLQEVQEKVDSLPRQIEAVSDKCVLHKSDSDLKISAEAKAREFEVEAVRQELAGLLSSVQLLRGGNPGRKIAEIQGKLATFQNQMMKLENSIQDNKTIQNLKFNTETKLRTEEVAALRESMMRLWSKGGPWALTLGSRRVLMSLVRQQFFIKDVAPSEGLPLNRWGVYQAVRWLRWKAMLMNLAARRRPKAVGEKPTGRKPTQPLSSLAPSWK</sequence>
<evidence type="ECO:0000256" key="2">
    <source>
        <dbReference type="SAM" id="MobiDB-lite"/>
    </source>
</evidence>
<dbReference type="PANTHER" id="PTHR35153">
    <property type="entry name" value="COILED-COIL DOMAIN-CONTAINING PROTEIN 154"/>
    <property type="match status" value="1"/>
</dbReference>
<keyword evidence="1" id="KW-0175">Coiled coil</keyword>
<organism evidence="3 4">
    <name type="scientific">Sus scrofa</name>
    <name type="common">Pig</name>
    <dbReference type="NCBI Taxonomy" id="9823"/>
    <lineage>
        <taxon>Eukaryota</taxon>
        <taxon>Metazoa</taxon>
        <taxon>Chordata</taxon>
        <taxon>Craniata</taxon>
        <taxon>Vertebrata</taxon>
        <taxon>Euteleostomi</taxon>
        <taxon>Mammalia</taxon>
        <taxon>Eutheria</taxon>
        <taxon>Laurasiatheria</taxon>
        <taxon>Artiodactyla</taxon>
        <taxon>Suina</taxon>
        <taxon>Suidae</taxon>
        <taxon>Sus</taxon>
    </lineage>
</organism>
<dbReference type="Ensembl" id="ENSSSCT00040086080.1">
    <property type="protein sequence ID" value="ENSSSCP00040037718.1"/>
    <property type="gene ID" value="ENSSSCG00040063124.1"/>
</dbReference>
<dbReference type="Proteomes" id="UP000694728">
    <property type="component" value="Unplaced"/>
</dbReference>
<evidence type="ECO:0000313" key="3">
    <source>
        <dbReference type="Ensembl" id="ENSSSCP00070002682.1"/>
    </source>
</evidence>
<dbReference type="Ensembl" id="ENSSSCT00065077864.1">
    <property type="protein sequence ID" value="ENSSSCP00065033862.1"/>
    <property type="gene ID" value="ENSSSCG00065056869.1"/>
</dbReference>
<dbReference type="Ensembl" id="ENSSSCT00030047308.1">
    <property type="protein sequence ID" value="ENSSSCP00030021325.1"/>
    <property type="gene ID" value="ENSSSCG00030034179.1"/>
</dbReference>
<dbReference type="Ensembl" id="ENSSSCT00025024293.1">
    <property type="protein sequence ID" value="ENSSSCP00025010275.1"/>
    <property type="gene ID" value="ENSSSCG00025017894.1"/>
</dbReference>
<dbReference type="Proteomes" id="UP000694570">
    <property type="component" value="Unplaced"/>
</dbReference>
<dbReference type="Ensembl" id="ENSSSCT00045067811.1">
    <property type="protein sequence ID" value="ENSSSCP00045048194.1"/>
    <property type="gene ID" value="ENSSSCG00045039005.1"/>
</dbReference>
<feature type="region of interest" description="Disordered" evidence="2">
    <location>
        <begin position="498"/>
        <end position="524"/>
    </location>
</feature>
<reference evidence="3" key="2">
    <citation type="submission" date="2025-05" db="UniProtKB">
        <authorList>
            <consortium name="Ensembl"/>
        </authorList>
    </citation>
    <scope>IDENTIFICATION</scope>
</reference>
<dbReference type="Proteomes" id="UP000694571">
    <property type="component" value="Unplaced"/>
</dbReference>
<evidence type="ECO:0000256" key="1">
    <source>
        <dbReference type="SAM" id="Coils"/>
    </source>
</evidence>
<dbReference type="AlphaFoldDB" id="A0A4X1SJR6"/>
<dbReference type="Proteomes" id="UP000694723">
    <property type="component" value="Unplaced"/>
</dbReference>
<dbReference type="Proteomes" id="UP000694724">
    <property type="component" value="Unplaced"/>
</dbReference>
<dbReference type="ExpressionAtlas" id="A0A4X1SJR6">
    <property type="expression patterns" value="baseline and differential"/>
</dbReference>
<protein>
    <submittedName>
        <fullName evidence="3">Coiled-coil domain containing 154</fullName>
    </submittedName>
</protein>
<dbReference type="Proteomes" id="UP000694727">
    <property type="component" value="Unplaced"/>
</dbReference>
<name>A0A4X1SJR6_PIG</name>
<evidence type="ECO:0000313" key="4">
    <source>
        <dbReference type="Proteomes" id="UP000314985"/>
    </source>
</evidence>
<dbReference type="PANTHER" id="PTHR35153:SF1">
    <property type="entry name" value="COILED-COIL DOMAIN-CONTAINING PROTEIN 154"/>
    <property type="match status" value="1"/>
</dbReference>
<dbReference type="Ensembl" id="ENSSSCT00060096923.1">
    <property type="protein sequence ID" value="ENSSSCP00060042022.1"/>
    <property type="gene ID" value="ENSSSCG00060070930.1"/>
</dbReference>
<dbReference type="Proteomes" id="UP000694720">
    <property type="component" value="Unplaced"/>
</dbReference>
<proteinExistence type="predicted"/>